<sequence length="95" mass="9941">MFGTLILGIAAGALAPYAEPKVKSALENILLDDVPASPIEMRLFAFAVCLVAAAILSMIFSEPHAAPLAIGAAIGIFGPRIVDKWNASKNPDYDS</sequence>
<gene>
    <name evidence="2" type="ORF">BOA8489_02508</name>
</gene>
<keyword evidence="1" id="KW-1133">Transmembrane helix</keyword>
<proteinExistence type="predicted"/>
<keyword evidence="1" id="KW-0812">Transmembrane</keyword>
<dbReference type="RefSeq" id="WP_093974343.1">
    <property type="nucleotide sequence ID" value="NZ_FXXQ01000008.1"/>
</dbReference>
<evidence type="ECO:0000313" key="2">
    <source>
        <dbReference type="EMBL" id="SMX24384.1"/>
    </source>
</evidence>
<reference evidence="2 3" key="1">
    <citation type="submission" date="2017-05" db="EMBL/GenBank/DDBJ databases">
        <authorList>
            <person name="Song R."/>
            <person name="Chenine A.L."/>
            <person name="Ruprecht R.M."/>
        </authorList>
    </citation>
    <scope>NUCLEOTIDE SEQUENCE [LARGE SCALE GENOMIC DNA]</scope>
    <source>
        <strain evidence="2 3">CECT 8489</strain>
    </source>
</reference>
<evidence type="ECO:0000313" key="3">
    <source>
        <dbReference type="Proteomes" id="UP000201838"/>
    </source>
</evidence>
<keyword evidence="3" id="KW-1185">Reference proteome</keyword>
<accession>A0A238J398</accession>
<organism evidence="2 3">
    <name type="scientific">Boseongicola aestuarii</name>
    <dbReference type="NCBI Taxonomy" id="1470561"/>
    <lineage>
        <taxon>Bacteria</taxon>
        <taxon>Pseudomonadati</taxon>
        <taxon>Pseudomonadota</taxon>
        <taxon>Alphaproteobacteria</taxon>
        <taxon>Rhodobacterales</taxon>
        <taxon>Paracoccaceae</taxon>
        <taxon>Boseongicola</taxon>
    </lineage>
</organism>
<keyword evidence="1" id="KW-0472">Membrane</keyword>
<dbReference type="Proteomes" id="UP000201838">
    <property type="component" value="Unassembled WGS sequence"/>
</dbReference>
<name>A0A238J398_9RHOB</name>
<dbReference type="EMBL" id="FXXQ01000008">
    <property type="protein sequence ID" value="SMX24384.1"/>
    <property type="molecule type" value="Genomic_DNA"/>
</dbReference>
<evidence type="ECO:0000256" key="1">
    <source>
        <dbReference type="SAM" id="Phobius"/>
    </source>
</evidence>
<dbReference type="AlphaFoldDB" id="A0A238J398"/>
<protein>
    <submittedName>
        <fullName evidence="2">Uncharacterized protein</fullName>
    </submittedName>
</protein>
<feature type="transmembrane region" description="Helical" evidence="1">
    <location>
        <begin position="44"/>
        <end position="61"/>
    </location>
</feature>